<keyword evidence="9" id="KW-0418">Kinase</keyword>
<dbReference type="Pfam" id="PF02518">
    <property type="entry name" value="HATPase_c"/>
    <property type="match status" value="1"/>
</dbReference>
<accession>A0ABU1WUV5</accession>
<dbReference type="RefSeq" id="WP_310321572.1">
    <property type="nucleotide sequence ID" value="NZ_JAVDWU010000012.1"/>
</dbReference>
<evidence type="ECO:0000256" key="9">
    <source>
        <dbReference type="ARBA" id="ARBA00022777"/>
    </source>
</evidence>
<dbReference type="InterPro" id="IPR000700">
    <property type="entry name" value="PAS-assoc_C"/>
</dbReference>
<keyword evidence="4" id="KW-1003">Cell membrane</keyword>
<sequence>MKPFSDPFRAGSILLWCVGLLLSGWAAWSIQRANQVTLDERVRGVSAEIAEQIQERFALYEYGLRGARGAIAASGGVAVTRQQFEAYMDSRDATTEFPGARGFGFIRRVPKADVAAFLAAARADGRPDFTISELAPNEADRFVIQYIYPEQGNEGTSGLDIASEFHRREAALIAARAAQARITAPITLVQASGEPGKGLLMLLPVYATGQVPTSPGAREAATVGWVYAPLLLDDVLADLGSRAHELNLSVSEFEGNTPFFTSVHGQVDNMQIAPASMFLNVYGQAWTLTANATPALVRASHLTSPIEVGLGGAGVTSVLALLLFMVGQNRRTREAALRQREFGSLSRGQRSLSPLAFARSPLAIRSLLVYGLGVVALGVWQYQYQLDKQLRSTDADLGRVVNGMAQFTEERREFRSRSLRFLASTPPVQGLVRALQNKGIDPTGGSTSAEWEQRLQQIFTGYLGSSPEVRRLRFLHAADNGKELVRVEQRDSAAMSIQVPAGSLSAHDTAFLAGALRQPPGGVLVSDIELHRQHGALSVPHWPTVRYATPVFDEQGRAIGAIVLDVDVRGALDGFVQRNASGLDIYMTNAQGDYLVHPDASKVFGFEFGLPHKWTDEFRAVVEGGTDNNVGERALTRWSGPNGKVFGAQAVLQGSGLGNVGTLHFMVTVPVSRLYQAAWADVRNTALLLLIIGLAGVTMLYLYWVSMERALQARSERLRLAAIVDQTTDAIIGLDTAGVVLSWNRGAEQLFGYTAEEAIGQHLDALTLPEDAEPDARPILGRSSAALDRAPLEVWRRTRDGRRVEVSITLSPLTGNDGTVAGAAAIVRDITEERAAQRRVVELNTHLEQQVQERTASLQAERQRLDNILRGTHAGTWEWNVQTGEKLYNERWAEMLGYTLAELGTLSHDIWLSLAHPEDQKRADARLQSHFNGVTDQYECELRMRHKDGHWVWILDRGRLTSRTADGRPEWLHGTHTDVTQAHQAQERLASNEELLDRTGRVAGIGGWQFELATWSVTWTPPMYDICEVYPDYQPEPNGPLDFFAESELPRVVAALRAVRKEGTPFDMEVPFVTAQGRHLQVRFVGEAIRNTTGEVIRVVGALQDVTARHAMDAEMRRINELQLSILENMPCALSAFDADLRLVAWNQQFVSLLSLESLFEKGVPSFEDILRLNASRGEYGDGPVEPKIQEMLERARHPVPHRFERVRPNGTPLEVRGTPMPGGGFVTTYTDMSERKRAEQDIARSEALLRGAIEAVDEAFVLYDPDDRLVLCNEKYRSLYEGIRDVLLPGQQFEHIIRTSAERGFQVLGDESLDDWIAERMAAHRSGDAYFVQRLSNGRVVRVIERQLPDGHTVGFRIDITDLVRATDAAEAASQAKGEFLANMSHEIRTPLHAVIGLTHLLADTPLSAHQQQLLDKSLMASRSLLGIVNDVLDLAKIEAGELTLLPEPFLLDSLVNDLDNLFREQSKSKGVHLVVERSETLPAVLVGDAMRLRQILNNLTGNAFKFTQHGSVRVRLSGVPAKADDPPGSVRLRGEVQDSGVGISPEVQARLFTPFTQADASTTRQFGGTGLGLSIVRQMAEAMGGSVGLHSVVGEGSSFWFELPLSLPEADGAIPGERRQASLEILVVDDAEDDRRALVDMARAFGWRTDVCDSGEALVQWMTQRAASGQPLPDAMLVDWQMGGIDGLQALAELTERIGLKKLPAALMVSASEREQLMQLDTRQLASDILTKPVNASVLFNAVNHGVVTRQGNSDRVMPLRTMPGQHTLWLPDVRVLLVDDSDINLEIASHLLSREGAAVVTASSGRQALQKLEAMPDAFDVVLMDVQMPDMDGLEATRRLRQHTALLQLPVIALTAGALAEERRRAIDAGMNAFLTKPLEPQLLVRTVREVIEAATGQALAVRQADPVASATASANWPDIEGIDSGLAAQRLSGDPALLHSSLRRLFNEFGEWTQTTLPDPISPEQRTAFASKAHKLRGAAGLMAATALHQSAGEFENCLRGGEAVDQLLPHWLVIGRALHNLSVAAAPFLETDVLSPAATSAAEHAPLTGEDLVEFSALLAQQDLAALEWVQRHAPALRERLGDALHERLNRQLNDLDFAGAAALLADEIAK</sequence>
<dbReference type="InterPro" id="IPR000014">
    <property type="entry name" value="PAS"/>
</dbReference>
<dbReference type="Pfam" id="PF13426">
    <property type="entry name" value="PAS_9"/>
    <property type="match status" value="1"/>
</dbReference>
<dbReference type="Gene3D" id="3.40.50.2300">
    <property type="match status" value="2"/>
</dbReference>
<keyword evidence="7 15" id="KW-0812">Transmembrane</keyword>
<dbReference type="Gene3D" id="1.20.120.160">
    <property type="entry name" value="HPT domain"/>
    <property type="match status" value="1"/>
</dbReference>
<feature type="domain" description="PAC" evidence="19">
    <location>
        <begin position="790"/>
        <end position="842"/>
    </location>
</feature>
<protein>
    <recommendedName>
        <fullName evidence="3">histidine kinase</fullName>
        <ecNumber evidence="3">2.7.13.3</ecNumber>
    </recommendedName>
</protein>
<comment type="subcellular location">
    <subcellularLocation>
        <location evidence="2">Cell membrane</location>
        <topology evidence="2">Multi-pass membrane protein</topology>
    </subcellularLocation>
</comment>
<keyword evidence="10" id="KW-0067">ATP-binding</keyword>
<feature type="domain" description="Histidine kinase" evidence="16">
    <location>
        <begin position="1384"/>
        <end position="1609"/>
    </location>
</feature>
<dbReference type="PROSITE" id="PS50112">
    <property type="entry name" value="PAS"/>
    <property type="match status" value="1"/>
</dbReference>
<feature type="transmembrane region" description="Helical" evidence="15">
    <location>
        <begin position="362"/>
        <end position="382"/>
    </location>
</feature>
<name>A0ABU1WUV5_9BURK</name>
<dbReference type="PROSITE" id="PS50113">
    <property type="entry name" value="PAC"/>
    <property type="match status" value="3"/>
</dbReference>
<dbReference type="InterPro" id="IPR048760">
    <property type="entry name" value="VP0354-like_sensor_dom"/>
</dbReference>
<keyword evidence="5 14" id="KW-0597">Phosphoprotein</keyword>
<dbReference type="InterPro" id="IPR042240">
    <property type="entry name" value="CHASE_sf"/>
</dbReference>
<gene>
    <name evidence="21" type="ORF">J2W49_004620</name>
</gene>
<feature type="domain" description="CHASE" evidence="20">
    <location>
        <begin position="75"/>
        <end position="239"/>
    </location>
</feature>
<dbReference type="Pfam" id="PF21623">
    <property type="entry name" value="HK_sensor_dom_bact"/>
    <property type="match status" value="1"/>
</dbReference>
<feature type="domain" description="PAC" evidence="19">
    <location>
        <begin position="938"/>
        <end position="991"/>
    </location>
</feature>
<dbReference type="CDD" id="cd17546">
    <property type="entry name" value="REC_hyHK_CKI1_RcsC-like"/>
    <property type="match status" value="2"/>
</dbReference>
<dbReference type="PROSITE" id="PS50109">
    <property type="entry name" value="HIS_KIN"/>
    <property type="match status" value="1"/>
</dbReference>
<evidence type="ECO:0000256" key="7">
    <source>
        <dbReference type="ARBA" id="ARBA00022692"/>
    </source>
</evidence>
<dbReference type="EMBL" id="JAVDWU010000012">
    <property type="protein sequence ID" value="MDR7152642.1"/>
    <property type="molecule type" value="Genomic_DNA"/>
</dbReference>
<dbReference type="Pfam" id="PF08447">
    <property type="entry name" value="PAS_3"/>
    <property type="match status" value="1"/>
</dbReference>
<dbReference type="EC" id="2.7.13.3" evidence="3"/>
<dbReference type="PROSITE" id="PS50110">
    <property type="entry name" value="RESPONSE_REGULATORY"/>
    <property type="match status" value="2"/>
</dbReference>
<feature type="domain" description="PAC" evidence="19">
    <location>
        <begin position="1066"/>
        <end position="1118"/>
    </location>
</feature>
<evidence type="ECO:0000259" key="20">
    <source>
        <dbReference type="PROSITE" id="PS50839"/>
    </source>
</evidence>
<evidence type="ECO:0000256" key="11">
    <source>
        <dbReference type="ARBA" id="ARBA00022989"/>
    </source>
</evidence>
<dbReference type="InterPro" id="IPR011006">
    <property type="entry name" value="CheY-like_superfamily"/>
</dbReference>
<dbReference type="PROSITE" id="PS50839">
    <property type="entry name" value="CHASE"/>
    <property type="match status" value="1"/>
</dbReference>
<dbReference type="SMART" id="SM00388">
    <property type="entry name" value="HisKA"/>
    <property type="match status" value="1"/>
</dbReference>
<feature type="modified residue" description="4-aspartylphosphate" evidence="14">
    <location>
        <position position="1828"/>
    </location>
</feature>
<dbReference type="InterPro" id="IPR004358">
    <property type="entry name" value="Sig_transdc_His_kin-like_C"/>
</dbReference>
<dbReference type="InterPro" id="IPR003661">
    <property type="entry name" value="HisK_dim/P_dom"/>
</dbReference>
<feature type="transmembrane region" description="Helical" evidence="15">
    <location>
        <begin position="687"/>
        <end position="705"/>
    </location>
</feature>
<dbReference type="NCBIfam" id="TIGR00229">
    <property type="entry name" value="sensory_box"/>
    <property type="match status" value="2"/>
</dbReference>
<reference evidence="21 22" key="1">
    <citation type="submission" date="2023-07" db="EMBL/GenBank/DDBJ databases">
        <title>Sorghum-associated microbial communities from plants grown in Nebraska, USA.</title>
        <authorList>
            <person name="Schachtman D."/>
        </authorList>
    </citation>
    <scope>NUCLEOTIDE SEQUENCE [LARGE SCALE GENOMIC DNA]</scope>
    <source>
        <strain evidence="21 22">4249</strain>
    </source>
</reference>
<dbReference type="SMART" id="SM00448">
    <property type="entry name" value="REC"/>
    <property type="match status" value="2"/>
</dbReference>
<keyword evidence="12" id="KW-0902">Two-component regulatory system</keyword>
<evidence type="ECO:0000256" key="15">
    <source>
        <dbReference type="SAM" id="Phobius"/>
    </source>
</evidence>
<dbReference type="Proteomes" id="UP001265700">
    <property type="component" value="Unassembled WGS sequence"/>
</dbReference>
<dbReference type="SUPFAM" id="SSF52172">
    <property type="entry name" value="CheY-like"/>
    <property type="match status" value="2"/>
</dbReference>
<feature type="domain" description="Response regulatory" evidence="17">
    <location>
        <begin position="1626"/>
        <end position="1749"/>
    </location>
</feature>
<dbReference type="PANTHER" id="PTHR45339:SF3">
    <property type="entry name" value="HISTIDINE KINASE"/>
    <property type="match status" value="1"/>
</dbReference>
<feature type="modified residue" description="4-aspartylphosphate" evidence="14">
    <location>
        <position position="1681"/>
    </location>
</feature>
<evidence type="ECO:0000259" key="18">
    <source>
        <dbReference type="PROSITE" id="PS50112"/>
    </source>
</evidence>
<dbReference type="InterPro" id="IPR035965">
    <property type="entry name" value="PAS-like_dom_sf"/>
</dbReference>
<feature type="domain" description="PAS" evidence="18">
    <location>
        <begin position="716"/>
        <end position="773"/>
    </location>
</feature>
<dbReference type="InterPro" id="IPR036890">
    <property type="entry name" value="HATPase_C_sf"/>
</dbReference>
<evidence type="ECO:0000259" key="17">
    <source>
        <dbReference type="PROSITE" id="PS50110"/>
    </source>
</evidence>
<dbReference type="SMART" id="SM00091">
    <property type="entry name" value="PAS"/>
    <property type="match status" value="4"/>
</dbReference>
<evidence type="ECO:0000256" key="3">
    <source>
        <dbReference type="ARBA" id="ARBA00012438"/>
    </source>
</evidence>
<dbReference type="CDD" id="cd00082">
    <property type="entry name" value="HisKA"/>
    <property type="match status" value="1"/>
</dbReference>
<dbReference type="InterPro" id="IPR029151">
    <property type="entry name" value="Sensor-like_sf"/>
</dbReference>
<comment type="caution">
    <text evidence="21">The sequence shown here is derived from an EMBL/GenBank/DDBJ whole genome shotgun (WGS) entry which is preliminary data.</text>
</comment>
<dbReference type="Gene3D" id="3.30.450.20">
    <property type="entry name" value="PAS domain"/>
    <property type="match status" value="6"/>
</dbReference>
<dbReference type="CDD" id="cd18773">
    <property type="entry name" value="PDC1_HK_sensor"/>
    <property type="match status" value="1"/>
</dbReference>
<keyword evidence="6" id="KW-0808">Transferase</keyword>
<dbReference type="CDD" id="cd00130">
    <property type="entry name" value="PAS"/>
    <property type="match status" value="2"/>
</dbReference>
<dbReference type="InterPro" id="IPR013655">
    <property type="entry name" value="PAS_fold_3"/>
</dbReference>
<proteinExistence type="predicted"/>
<dbReference type="InterPro" id="IPR036097">
    <property type="entry name" value="HisK_dim/P_sf"/>
</dbReference>
<evidence type="ECO:0000256" key="4">
    <source>
        <dbReference type="ARBA" id="ARBA00022475"/>
    </source>
</evidence>
<dbReference type="SMART" id="SM01079">
    <property type="entry name" value="CHASE"/>
    <property type="match status" value="1"/>
</dbReference>
<evidence type="ECO:0000256" key="12">
    <source>
        <dbReference type="ARBA" id="ARBA00023012"/>
    </source>
</evidence>
<dbReference type="SUPFAM" id="SSF103190">
    <property type="entry name" value="Sensory domain-like"/>
    <property type="match status" value="1"/>
</dbReference>
<dbReference type="SUPFAM" id="SSF47384">
    <property type="entry name" value="Homodimeric domain of signal transducing histidine kinase"/>
    <property type="match status" value="1"/>
</dbReference>
<evidence type="ECO:0000256" key="2">
    <source>
        <dbReference type="ARBA" id="ARBA00004651"/>
    </source>
</evidence>
<dbReference type="Pfam" id="PF00512">
    <property type="entry name" value="HisKA"/>
    <property type="match status" value="1"/>
</dbReference>
<dbReference type="Gene3D" id="3.30.565.10">
    <property type="entry name" value="Histidine kinase-like ATPase, C-terminal domain"/>
    <property type="match status" value="1"/>
</dbReference>
<dbReference type="InterPro" id="IPR036641">
    <property type="entry name" value="HPT_dom_sf"/>
</dbReference>
<dbReference type="PRINTS" id="PR00344">
    <property type="entry name" value="BCTRLSENSOR"/>
</dbReference>
<dbReference type="CDD" id="cd16922">
    <property type="entry name" value="HATPase_EvgS-ArcB-TorS-like"/>
    <property type="match status" value="1"/>
</dbReference>
<dbReference type="InterPro" id="IPR003594">
    <property type="entry name" value="HATPase_dom"/>
</dbReference>
<dbReference type="InterPro" id="IPR005467">
    <property type="entry name" value="His_kinase_dom"/>
</dbReference>
<evidence type="ECO:0000313" key="22">
    <source>
        <dbReference type="Proteomes" id="UP001265700"/>
    </source>
</evidence>
<evidence type="ECO:0000256" key="8">
    <source>
        <dbReference type="ARBA" id="ARBA00022741"/>
    </source>
</evidence>
<keyword evidence="8" id="KW-0547">Nucleotide-binding</keyword>
<dbReference type="InterPro" id="IPR001789">
    <property type="entry name" value="Sig_transdc_resp-reg_receiver"/>
</dbReference>
<dbReference type="InterPro" id="IPR001610">
    <property type="entry name" value="PAC"/>
</dbReference>
<dbReference type="Pfam" id="PF00989">
    <property type="entry name" value="PAS"/>
    <property type="match status" value="1"/>
</dbReference>
<dbReference type="InterPro" id="IPR006189">
    <property type="entry name" value="CHASE_dom"/>
</dbReference>
<keyword evidence="22" id="KW-1185">Reference proteome</keyword>
<evidence type="ECO:0000313" key="21">
    <source>
        <dbReference type="EMBL" id="MDR7152642.1"/>
    </source>
</evidence>
<evidence type="ECO:0000256" key="13">
    <source>
        <dbReference type="ARBA" id="ARBA00023136"/>
    </source>
</evidence>
<dbReference type="Gene3D" id="3.30.450.350">
    <property type="entry name" value="CHASE domain"/>
    <property type="match status" value="1"/>
</dbReference>
<dbReference type="SUPFAM" id="SSF55785">
    <property type="entry name" value="PYP-like sensor domain (PAS domain)"/>
    <property type="match status" value="5"/>
</dbReference>
<organism evidence="21 22">
    <name type="scientific">Hydrogenophaga palleronii</name>
    <dbReference type="NCBI Taxonomy" id="65655"/>
    <lineage>
        <taxon>Bacteria</taxon>
        <taxon>Pseudomonadati</taxon>
        <taxon>Pseudomonadota</taxon>
        <taxon>Betaproteobacteria</taxon>
        <taxon>Burkholderiales</taxon>
        <taxon>Comamonadaceae</taxon>
        <taxon>Hydrogenophaga</taxon>
    </lineage>
</organism>
<dbReference type="SMART" id="SM00387">
    <property type="entry name" value="HATPase_c"/>
    <property type="match status" value="1"/>
</dbReference>
<evidence type="ECO:0000259" key="16">
    <source>
        <dbReference type="PROSITE" id="PS50109"/>
    </source>
</evidence>
<dbReference type="SUPFAM" id="SSF55874">
    <property type="entry name" value="ATPase domain of HSP90 chaperone/DNA topoisomerase II/histidine kinase"/>
    <property type="match status" value="1"/>
</dbReference>
<feature type="transmembrane region" description="Helical" evidence="15">
    <location>
        <begin position="308"/>
        <end position="326"/>
    </location>
</feature>
<dbReference type="InterPro" id="IPR013767">
    <property type="entry name" value="PAS_fold"/>
</dbReference>
<evidence type="ECO:0000256" key="6">
    <source>
        <dbReference type="ARBA" id="ARBA00022679"/>
    </source>
</evidence>
<keyword evidence="13 15" id="KW-0472">Membrane</keyword>
<dbReference type="PANTHER" id="PTHR45339">
    <property type="entry name" value="HYBRID SIGNAL TRANSDUCTION HISTIDINE KINASE J"/>
    <property type="match status" value="1"/>
</dbReference>
<evidence type="ECO:0000256" key="1">
    <source>
        <dbReference type="ARBA" id="ARBA00000085"/>
    </source>
</evidence>
<evidence type="ECO:0000259" key="19">
    <source>
        <dbReference type="PROSITE" id="PS50113"/>
    </source>
</evidence>
<dbReference type="Gene3D" id="1.10.287.130">
    <property type="match status" value="1"/>
</dbReference>
<dbReference type="Pfam" id="PF00072">
    <property type="entry name" value="Response_reg"/>
    <property type="match status" value="2"/>
</dbReference>
<evidence type="ECO:0000256" key="10">
    <source>
        <dbReference type="ARBA" id="ARBA00022840"/>
    </source>
</evidence>
<keyword evidence="11 15" id="KW-1133">Transmembrane helix</keyword>
<comment type="catalytic activity">
    <reaction evidence="1">
        <text>ATP + protein L-histidine = ADP + protein N-phospho-L-histidine.</text>
        <dbReference type="EC" id="2.7.13.3"/>
    </reaction>
</comment>
<evidence type="ECO:0000256" key="14">
    <source>
        <dbReference type="PROSITE-ProRule" id="PRU00169"/>
    </source>
</evidence>
<dbReference type="SMART" id="SM00086">
    <property type="entry name" value="PAC"/>
    <property type="match status" value="3"/>
</dbReference>
<dbReference type="Pfam" id="PF12860">
    <property type="entry name" value="PAS_7"/>
    <property type="match status" value="2"/>
</dbReference>
<dbReference type="SUPFAM" id="SSF47226">
    <property type="entry name" value="Histidine-containing phosphotransfer domain, HPT domain"/>
    <property type="match status" value="1"/>
</dbReference>
<dbReference type="Pfam" id="PF03924">
    <property type="entry name" value="CHASE"/>
    <property type="match status" value="1"/>
</dbReference>
<feature type="domain" description="Response regulatory" evidence="17">
    <location>
        <begin position="1777"/>
        <end position="1895"/>
    </location>
</feature>
<evidence type="ECO:0000256" key="5">
    <source>
        <dbReference type="ARBA" id="ARBA00022553"/>
    </source>
</evidence>